<evidence type="ECO:0000313" key="1">
    <source>
        <dbReference type="EMBL" id="KAK3772960.1"/>
    </source>
</evidence>
<gene>
    <name evidence="1" type="ORF">RRG08_037164</name>
</gene>
<reference evidence="1" key="1">
    <citation type="journal article" date="2023" name="G3 (Bethesda)">
        <title>A reference genome for the long-term kleptoplast-retaining sea slug Elysia crispata morphotype clarki.</title>
        <authorList>
            <person name="Eastman K.E."/>
            <person name="Pendleton A.L."/>
            <person name="Shaikh M.A."/>
            <person name="Suttiyut T."/>
            <person name="Ogas R."/>
            <person name="Tomko P."/>
            <person name="Gavelis G."/>
            <person name="Widhalm J.R."/>
            <person name="Wisecaver J.H."/>
        </authorList>
    </citation>
    <scope>NUCLEOTIDE SEQUENCE</scope>
    <source>
        <strain evidence="1">ECLA1</strain>
    </source>
</reference>
<organism evidence="1 2">
    <name type="scientific">Elysia crispata</name>
    <name type="common">lettuce slug</name>
    <dbReference type="NCBI Taxonomy" id="231223"/>
    <lineage>
        <taxon>Eukaryota</taxon>
        <taxon>Metazoa</taxon>
        <taxon>Spiralia</taxon>
        <taxon>Lophotrochozoa</taxon>
        <taxon>Mollusca</taxon>
        <taxon>Gastropoda</taxon>
        <taxon>Heterobranchia</taxon>
        <taxon>Euthyneura</taxon>
        <taxon>Panpulmonata</taxon>
        <taxon>Sacoglossa</taxon>
        <taxon>Placobranchoidea</taxon>
        <taxon>Plakobranchidae</taxon>
        <taxon>Elysia</taxon>
    </lineage>
</organism>
<accession>A0AAE0ZPA7</accession>
<evidence type="ECO:0000313" key="2">
    <source>
        <dbReference type="Proteomes" id="UP001283361"/>
    </source>
</evidence>
<dbReference type="AlphaFoldDB" id="A0AAE0ZPA7"/>
<name>A0AAE0ZPA7_9GAST</name>
<dbReference type="Proteomes" id="UP001283361">
    <property type="component" value="Unassembled WGS sequence"/>
</dbReference>
<sequence length="100" mass="11562">MKTERELLQRWRRIEDRKRTVAEMARELKTERELRDGRDGERTVAEMADEAEMAVAEDAPCFRLRLPSSSDKDMAGSMGADSINISPVEIKLRLTSYQLF</sequence>
<keyword evidence="2" id="KW-1185">Reference proteome</keyword>
<dbReference type="EMBL" id="JAWDGP010003577">
    <property type="protein sequence ID" value="KAK3772960.1"/>
    <property type="molecule type" value="Genomic_DNA"/>
</dbReference>
<comment type="caution">
    <text evidence="1">The sequence shown here is derived from an EMBL/GenBank/DDBJ whole genome shotgun (WGS) entry which is preliminary data.</text>
</comment>
<proteinExistence type="predicted"/>
<protein>
    <submittedName>
        <fullName evidence="1">Uncharacterized protein</fullName>
    </submittedName>
</protein>